<dbReference type="EMBL" id="JBHUMA010000004">
    <property type="protein sequence ID" value="MFD2598079.1"/>
    <property type="molecule type" value="Genomic_DNA"/>
</dbReference>
<evidence type="ECO:0000259" key="2">
    <source>
        <dbReference type="Pfam" id="PF00534"/>
    </source>
</evidence>
<protein>
    <submittedName>
        <fullName evidence="3">Glycosyltransferase</fullName>
        <ecNumber evidence="3">2.4.-.-</ecNumber>
    </submittedName>
</protein>
<accession>A0ABW5NJ67</accession>
<sequence length="364" mass="42445">MKKFYCLFPHGKNIHLIKDVGMIPYTLHKEKLYEAHISFYEQEENLPSLKTDVNGLIYDRIKNFFSNDDIDTFFFLLTRFWKIDVLMMFHPSFKKVLIACFFKIITFNRIKFYFKLDMSEKTFENDQNPVSSMSELRKFFYRKAGLFTVETNKVKDLLDESSFVNVKYLPNGFNNESSCQINSQKKNIILTVGRIGSFEKDTDTLLRALSNVDLQNWEVNIVGPIETEYHENITQFYRSNPLLLEKVKFIGNISDRKILNEYYKEAKVFVLTSRFESFGLVYAEALSQGCYIISTRLAPAYEITSGEKYGFLFDIADDAALSSKLSDVISGKDTLPEYQKIMSFANTNYDWSVIVRKLHSMLEG</sequence>
<comment type="caution">
    <text evidence="3">The sequence shown here is derived from an EMBL/GenBank/DDBJ whole genome shotgun (WGS) entry which is preliminary data.</text>
</comment>
<evidence type="ECO:0000313" key="4">
    <source>
        <dbReference type="Proteomes" id="UP001597393"/>
    </source>
</evidence>
<organism evidence="3 4">
    <name type="scientific">Sphingobacterium corticis</name>
    <dbReference type="NCBI Taxonomy" id="1812823"/>
    <lineage>
        <taxon>Bacteria</taxon>
        <taxon>Pseudomonadati</taxon>
        <taxon>Bacteroidota</taxon>
        <taxon>Sphingobacteriia</taxon>
        <taxon>Sphingobacteriales</taxon>
        <taxon>Sphingobacteriaceae</taxon>
        <taxon>Sphingobacterium</taxon>
    </lineage>
</organism>
<evidence type="ECO:0000313" key="3">
    <source>
        <dbReference type="EMBL" id="MFD2598079.1"/>
    </source>
</evidence>
<keyword evidence="1 3" id="KW-0808">Transferase</keyword>
<name>A0ABW5NJ67_9SPHI</name>
<gene>
    <name evidence="3" type="ORF">ACFSQ3_03860</name>
</gene>
<dbReference type="Pfam" id="PF00534">
    <property type="entry name" value="Glycos_transf_1"/>
    <property type="match status" value="1"/>
</dbReference>
<dbReference type="Proteomes" id="UP001597393">
    <property type="component" value="Unassembled WGS sequence"/>
</dbReference>
<feature type="domain" description="Glycosyl transferase family 1" evidence="2">
    <location>
        <begin position="183"/>
        <end position="333"/>
    </location>
</feature>
<dbReference type="Gene3D" id="3.40.50.2000">
    <property type="entry name" value="Glycogen Phosphorylase B"/>
    <property type="match status" value="2"/>
</dbReference>
<dbReference type="GO" id="GO:0016757">
    <property type="term" value="F:glycosyltransferase activity"/>
    <property type="evidence" value="ECO:0007669"/>
    <property type="project" value="UniProtKB-KW"/>
</dbReference>
<dbReference type="PANTHER" id="PTHR46401">
    <property type="entry name" value="GLYCOSYLTRANSFERASE WBBK-RELATED"/>
    <property type="match status" value="1"/>
</dbReference>
<dbReference type="EC" id="2.4.-.-" evidence="3"/>
<evidence type="ECO:0000256" key="1">
    <source>
        <dbReference type="ARBA" id="ARBA00022679"/>
    </source>
</evidence>
<dbReference type="PANTHER" id="PTHR46401:SF2">
    <property type="entry name" value="GLYCOSYLTRANSFERASE WBBK-RELATED"/>
    <property type="match status" value="1"/>
</dbReference>
<keyword evidence="4" id="KW-1185">Reference proteome</keyword>
<reference evidence="4" key="1">
    <citation type="journal article" date="2019" name="Int. J. Syst. Evol. Microbiol.">
        <title>The Global Catalogue of Microorganisms (GCM) 10K type strain sequencing project: providing services to taxonomists for standard genome sequencing and annotation.</title>
        <authorList>
            <consortium name="The Broad Institute Genomics Platform"/>
            <consortium name="The Broad Institute Genome Sequencing Center for Infectious Disease"/>
            <person name="Wu L."/>
            <person name="Ma J."/>
        </authorList>
    </citation>
    <scope>NUCLEOTIDE SEQUENCE [LARGE SCALE GENOMIC DNA]</scope>
    <source>
        <strain evidence="4">KCTC 42248</strain>
    </source>
</reference>
<dbReference type="RefSeq" id="WP_380867658.1">
    <property type="nucleotide sequence ID" value="NZ_JBHUMA010000004.1"/>
</dbReference>
<dbReference type="SUPFAM" id="SSF53756">
    <property type="entry name" value="UDP-Glycosyltransferase/glycogen phosphorylase"/>
    <property type="match status" value="1"/>
</dbReference>
<dbReference type="InterPro" id="IPR001296">
    <property type="entry name" value="Glyco_trans_1"/>
</dbReference>
<proteinExistence type="predicted"/>
<keyword evidence="3" id="KW-0328">Glycosyltransferase</keyword>